<dbReference type="AlphaFoldDB" id="A0A3N1XM01"/>
<dbReference type="Gene3D" id="3.30.1380.10">
    <property type="match status" value="1"/>
</dbReference>
<feature type="compositionally biased region" description="Basic and acidic residues" evidence="1">
    <location>
        <begin position="293"/>
        <end position="357"/>
    </location>
</feature>
<dbReference type="InterPro" id="IPR058193">
    <property type="entry name" value="VanY/YodJ_core_dom"/>
</dbReference>
<feature type="compositionally biased region" description="Acidic residues" evidence="1">
    <location>
        <begin position="358"/>
        <end position="387"/>
    </location>
</feature>
<keyword evidence="3" id="KW-0378">Hydrolase</keyword>
<dbReference type="SUPFAM" id="SSF55166">
    <property type="entry name" value="Hedgehog/DD-peptidase"/>
    <property type="match status" value="1"/>
</dbReference>
<dbReference type="RefSeq" id="WP_207667802.1">
    <property type="nucleotide sequence ID" value="NZ_RJVG01000010.1"/>
</dbReference>
<keyword evidence="4" id="KW-1185">Reference proteome</keyword>
<accession>A0A3N1XM01</accession>
<dbReference type="InterPro" id="IPR052179">
    <property type="entry name" value="DD-CPase-like"/>
</dbReference>
<organism evidence="3 4">
    <name type="scientific">Mobilisporobacter senegalensis</name>
    <dbReference type="NCBI Taxonomy" id="1329262"/>
    <lineage>
        <taxon>Bacteria</taxon>
        <taxon>Bacillati</taxon>
        <taxon>Bacillota</taxon>
        <taxon>Clostridia</taxon>
        <taxon>Lachnospirales</taxon>
        <taxon>Lachnospiraceae</taxon>
        <taxon>Mobilisporobacter</taxon>
    </lineage>
</organism>
<feature type="region of interest" description="Disordered" evidence="1">
    <location>
        <begin position="277"/>
        <end position="423"/>
    </location>
</feature>
<reference evidence="3 4" key="1">
    <citation type="submission" date="2018-11" db="EMBL/GenBank/DDBJ databases">
        <title>Genomic Encyclopedia of Type Strains, Phase IV (KMG-IV): sequencing the most valuable type-strain genomes for metagenomic binning, comparative biology and taxonomic classification.</title>
        <authorList>
            <person name="Goeker M."/>
        </authorList>
    </citation>
    <scope>NUCLEOTIDE SEQUENCE [LARGE SCALE GENOMIC DNA]</scope>
    <source>
        <strain evidence="3 4">DSM 26537</strain>
    </source>
</reference>
<evidence type="ECO:0000313" key="3">
    <source>
        <dbReference type="EMBL" id="ROR25747.1"/>
    </source>
</evidence>
<dbReference type="PANTHER" id="PTHR34385">
    <property type="entry name" value="D-ALANYL-D-ALANINE CARBOXYPEPTIDASE"/>
    <property type="match status" value="1"/>
</dbReference>
<feature type="compositionally biased region" description="Low complexity" evidence="1">
    <location>
        <begin position="399"/>
        <end position="423"/>
    </location>
</feature>
<feature type="domain" description="D-alanyl-D-alanine carboxypeptidase-like core" evidence="2">
    <location>
        <begin position="108"/>
        <end position="237"/>
    </location>
</feature>
<proteinExistence type="predicted"/>
<dbReference type="CDD" id="cd14852">
    <property type="entry name" value="LD-carboxypeptidase"/>
    <property type="match status" value="1"/>
</dbReference>
<keyword evidence="3" id="KW-0645">Protease</keyword>
<evidence type="ECO:0000313" key="4">
    <source>
        <dbReference type="Proteomes" id="UP000273083"/>
    </source>
</evidence>
<dbReference type="GO" id="GO:0006508">
    <property type="term" value="P:proteolysis"/>
    <property type="evidence" value="ECO:0007669"/>
    <property type="project" value="InterPro"/>
</dbReference>
<keyword evidence="3" id="KW-0121">Carboxypeptidase</keyword>
<gene>
    <name evidence="3" type="ORF">EDD66_110104</name>
</gene>
<dbReference type="Proteomes" id="UP000273083">
    <property type="component" value="Unassembled WGS sequence"/>
</dbReference>
<name>A0A3N1XM01_9FIRM</name>
<dbReference type="EMBL" id="RJVG01000010">
    <property type="protein sequence ID" value="ROR25747.1"/>
    <property type="molecule type" value="Genomic_DNA"/>
</dbReference>
<dbReference type="Pfam" id="PF02557">
    <property type="entry name" value="VanY"/>
    <property type="match status" value="1"/>
</dbReference>
<dbReference type="PANTHER" id="PTHR34385:SF1">
    <property type="entry name" value="PEPTIDOGLYCAN L-ALANYL-D-GLUTAMATE ENDOPEPTIDASE CWLK"/>
    <property type="match status" value="1"/>
</dbReference>
<evidence type="ECO:0000256" key="1">
    <source>
        <dbReference type="SAM" id="MobiDB-lite"/>
    </source>
</evidence>
<evidence type="ECO:0000259" key="2">
    <source>
        <dbReference type="Pfam" id="PF02557"/>
    </source>
</evidence>
<dbReference type="InterPro" id="IPR009045">
    <property type="entry name" value="Zn_M74/Hedgehog-like"/>
</dbReference>
<protein>
    <submittedName>
        <fullName evidence="3">LAS superfamily LD-carboxypeptidase LdcB</fullName>
    </submittedName>
</protein>
<dbReference type="GO" id="GO:0004180">
    <property type="term" value="F:carboxypeptidase activity"/>
    <property type="evidence" value="ECO:0007669"/>
    <property type="project" value="UniProtKB-KW"/>
</dbReference>
<sequence length="423" mass="48101">MMKKVLFIFASVFLVCFIIYNLFSSHSLASNISKEDEYYYNEDNSLNEDGTIMTNNNSKLLHTEAVDTVKDSYTVIVNKQYALPADYVPQDLVVPDVLFNFNFYDEKKLLRQVAATALEDLFNAAKEEGFTLYAISGYRSYDRQKEIYDSNIATKGEEYTNRYSAKPGHSEHQTGLSMDVSTISVDNRLEPVFAYTPEGKWLAKNAHRFGFIIRYPDKKEYITGYSYEPWHVRYVGKDLAEYLYENELTLEDYYGLEPFELETTEISYDNVIDIDTSTEKKEIQEPTNEEIEEISKEDKEKEDKEDDDKKDTKQSEDKKAKNKAPSKDTGKNNDSKGNKPAKPENNKPVETDPKTDPPVEETVPDEDETPVEDPVESPDDSTGDPEIPDTGIENPPPVDGTIDNTNTTGNAPTNGTPNNNIKK</sequence>
<comment type="caution">
    <text evidence="3">The sequence shown here is derived from an EMBL/GenBank/DDBJ whole genome shotgun (WGS) entry which is preliminary data.</text>
</comment>
<dbReference type="InterPro" id="IPR003709">
    <property type="entry name" value="VanY-like_core_dom"/>
</dbReference>